<dbReference type="Proteomes" id="UP000623958">
    <property type="component" value="Unassembled WGS sequence"/>
</dbReference>
<gene>
    <name evidence="1" type="ORF">GCM10009090_33630</name>
</gene>
<reference evidence="1" key="1">
    <citation type="journal article" date="2014" name="Int. J. Syst. Evol. Microbiol.">
        <title>Complete genome sequence of Corynebacterium casei LMG S-19264T (=DSM 44701T), isolated from a smear-ripened cheese.</title>
        <authorList>
            <consortium name="US DOE Joint Genome Institute (JGI-PGF)"/>
            <person name="Walter F."/>
            <person name="Albersmeier A."/>
            <person name="Kalinowski J."/>
            <person name="Ruckert C."/>
        </authorList>
    </citation>
    <scope>NUCLEOTIDE SEQUENCE</scope>
    <source>
        <strain evidence="1">JCM 13306</strain>
    </source>
</reference>
<sequence length="200" mass="20458">MRARDVIQGCACALLLAACDPPAPGSSSTGDAPGEPAGGTFAARAQAQDAMVPEAAIKALASLFAPADGELHYFARAVDLDDDGHDEVVVEVIGPAVCTDEGCSVFVLSPDPTGLYKVVAQIGPAGAPLYAARSRSNGWRDLLVGIKPAGLARLAYDGRRYPENPARVPVLPQAPADAELLLPVPAPADQPAPLPVPVPP</sequence>
<evidence type="ECO:0008006" key="3">
    <source>
        <dbReference type="Google" id="ProtNLM"/>
    </source>
</evidence>
<accession>A0A919FBG7</accession>
<dbReference type="AlphaFoldDB" id="A0A919FBG7"/>
<organism evidence="1 2">
    <name type="scientific">Xanthomonas boreopolis</name>
    <dbReference type="NCBI Taxonomy" id="86183"/>
    <lineage>
        <taxon>Bacteria</taxon>
        <taxon>Pseudomonadati</taxon>
        <taxon>Pseudomonadota</taxon>
        <taxon>Gammaproteobacteria</taxon>
        <taxon>Lysobacterales</taxon>
        <taxon>Lysobacteraceae</taxon>
        <taxon>Xanthomonas</taxon>
    </lineage>
</organism>
<reference evidence="1" key="2">
    <citation type="submission" date="2020-09" db="EMBL/GenBank/DDBJ databases">
        <authorList>
            <person name="Sun Q."/>
            <person name="Ohkuma M."/>
        </authorList>
    </citation>
    <scope>NUCLEOTIDE SEQUENCE</scope>
    <source>
        <strain evidence="1">JCM 13306</strain>
    </source>
</reference>
<dbReference type="PROSITE" id="PS51257">
    <property type="entry name" value="PROKAR_LIPOPROTEIN"/>
    <property type="match status" value="1"/>
</dbReference>
<evidence type="ECO:0000313" key="2">
    <source>
        <dbReference type="Proteomes" id="UP000623958"/>
    </source>
</evidence>
<protein>
    <recommendedName>
        <fullName evidence="3">Lipoprotein</fullName>
    </recommendedName>
</protein>
<keyword evidence="2" id="KW-1185">Reference proteome</keyword>
<proteinExistence type="predicted"/>
<name>A0A919FBG7_9XANT</name>
<dbReference type="EMBL" id="BNBA01000037">
    <property type="protein sequence ID" value="GHH59468.1"/>
    <property type="molecule type" value="Genomic_DNA"/>
</dbReference>
<dbReference type="RefSeq" id="WP_434029925.1">
    <property type="nucleotide sequence ID" value="NZ_BNBA01000037.1"/>
</dbReference>
<comment type="caution">
    <text evidence="1">The sequence shown here is derived from an EMBL/GenBank/DDBJ whole genome shotgun (WGS) entry which is preliminary data.</text>
</comment>
<evidence type="ECO:0000313" key="1">
    <source>
        <dbReference type="EMBL" id="GHH59468.1"/>
    </source>
</evidence>